<accession>A0A914D126</accession>
<keyword evidence="1" id="KW-1185">Reference proteome</keyword>
<dbReference type="AlphaFoldDB" id="A0A914D126"/>
<dbReference type="Proteomes" id="UP000887540">
    <property type="component" value="Unplaced"/>
</dbReference>
<protein>
    <submittedName>
        <fullName evidence="2">Uncharacterized protein</fullName>
    </submittedName>
</protein>
<organism evidence="1 2">
    <name type="scientific">Acrobeloides nanus</name>
    <dbReference type="NCBI Taxonomy" id="290746"/>
    <lineage>
        <taxon>Eukaryota</taxon>
        <taxon>Metazoa</taxon>
        <taxon>Ecdysozoa</taxon>
        <taxon>Nematoda</taxon>
        <taxon>Chromadorea</taxon>
        <taxon>Rhabditida</taxon>
        <taxon>Tylenchina</taxon>
        <taxon>Cephalobomorpha</taxon>
        <taxon>Cephaloboidea</taxon>
        <taxon>Cephalobidae</taxon>
        <taxon>Acrobeloides</taxon>
    </lineage>
</organism>
<proteinExistence type="predicted"/>
<dbReference type="WBParaSite" id="ACRNAN_scaffold16292.g32197.t1">
    <property type="protein sequence ID" value="ACRNAN_scaffold16292.g32197.t1"/>
    <property type="gene ID" value="ACRNAN_scaffold16292.g32197"/>
</dbReference>
<reference evidence="2" key="1">
    <citation type="submission" date="2022-11" db="UniProtKB">
        <authorList>
            <consortium name="WormBaseParasite"/>
        </authorList>
    </citation>
    <scope>IDENTIFICATION</scope>
</reference>
<sequence>MLQTCYEKTVDYTMSGMEVLLGRHGHHWIRTQWEHLESSILRNLLINSKNRKNLGRSNIVRSASKMEDKEIENFTKQVHVWYENRSRAYTQMSVISSALSNGIYSKDDMDCPICGNLTIHRKLSLPIPRPNIINNNYWFPKSQRVDIQVDEESDPVFC</sequence>
<name>A0A914D126_9BILA</name>
<evidence type="ECO:0000313" key="1">
    <source>
        <dbReference type="Proteomes" id="UP000887540"/>
    </source>
</evidence>
<evidence type="ECO:0000313" key="2">
    <source>
        <dbReference type="WBParaSite" id="ACRNAN_scaffold16292.g32197.t1"/>
    </source>
</evidence>